<evidence type="ECO:0000259" key="2">
    <source>
        <dbReference type="Pfam" id="PF13649"/>
    </source>
</evidence>
<reference evidence="3 4" key="1">
    <citation type="journal article" date="2019" name="Int. J. Syst. Evol. Microbiol.">
        <title>The Global Catalogue of Microorganisms (GCM) 10K type strain sequencing project: providing services to taxonomists for standard genome sequencing and annotation.</title>
        <authorList>
            <consortium name="The Broad Institute Genomics Platform"/>
            <consortium name="The Broad Institute Genome Sequencing Center for Infectious Disease"/>
            <person name="Wu L."/>
            <person name="Ma J."/>
        </authorList>
    </citation>
    <scope>NUCLEOTIDE SEQUENCE [LARGE SCALE GENOMIC DNA]</scope>
    <source>
        <strain evidence="3 4">JCM 10425</strain>
    </source>
</reference>
<dbReference type="PANTHER" id="PTHR43861">
    <property type="entry name" value="TRANS-ACONITATE 2-METHYLTRANSFERASE-RELATED"/>
    <property type="match status" value="1"/>
</dbReference>
<sequence length="197" mass="21644">MDHQTLSAYETNAAAYAAEWEDEQDVPHDLYELLRTFFTPGTAADVGCGSGRDTAWLVRHGFDAVGYDASEGLLAEARRRHPEITFAVATLPDLAELGARTFDNVLSETVIMHLPPADVPAATRRLASLLNPGGTLYLSWRTTPDHDARDAKGRLYAAFPAALVRRELTGAEILHDAEIRSVSSNKIVHRIIARRIP</sequence>
<keyword evidence="3" id="KW-0489">Methyltransferase</keyword>
<dbReference type="GO" id="GO:0032259">
    <property type="term" value="P:methylation"/>
    <property type="evidence" value="ECO:0007669"/>
    <property type="project" value="UniProtKB-KW"/>
</dbReference>
<dbReference type="RefSeq" id="WP_344649982.1">
    <property type="nucleotide sequence ID" value="NZ_BAAAGX010000014.1"/>
</dbReference>
<evidence type="ECO:0000256" key="1">
    <source>
        <dbReference type="ARBA" id="ARBA00022679"/>
    </source>
</evidence>
<name>A0ABN0UE60_9ACTN</name>
<dbReference type="EMBL" id="BAAAGX010000014">
    <property type="protein sequence ID" value="GAA0247564.1"/>
    <property type="molecule type" value="Genomic_DNA"/>
</dbReference>
<dbReference type="Pfam" id="PF13649">
    <property type="entry name" value="Methyltransf_25"/>
    <property type="match status" value="1"/>
</dbReference>
<dbReference type="InterPro" id="IPR041698">
    <property type="entry name" value="Methyltransf_25"/>
</dbReference>
<dbReference type="GO" id="GO:0008168">
    <property type="term" value="F:methyltransferase activity"/>
    <property type="evidence" value="ECO:0007669"/>
    <property type="project" value="UniProtKB-KW"/>
</dbReference>
<dbReference type="SUPFAM" id="SSF53335">
    <property type="entry name" value="S-adenosyl-L-methionine-dependent methyltransferases"/>
    <property type="match status" value="1"/>
</dbReference>
<feature type="domain" description="Methyltransferase" evidence="2">
    <location>
        <begin position="44"/>
        <end position="134"/>
    </location>
</feature>
<dbReference type="Gene3D" id="3.40.50.150">
    <property type="entry name" value="Vaccinia Virus protein VP39"/>
    <property type="match status" value="1"/>
</dbReference>
<dbReference type="Proteomes" id="UP001500967">
    <property type="component" value="Unassembled WGS sequence"/>
</dbReference>
<comment type="caution">
    <text evidence="3">The sequence shown here is derived from an EMBL/GenBank/DDBJ whole genome shotgun (WGS) entry which is preliminary data.</text>
</comment>
<keyword evidence="4" id="KW-1185">Reference proteome</keyword>
<protein>
    <submittedName>
        <fullName evidence="3">Class I SAM-dependent methyltransferase</fullName>
    </submittedName>
</protein>
<evidence type="ECO:0000313" key="4">
    <source>
        <dbReference type="Proteomes" id="UP001500967"/>
    </source>
</evidence>
<gene>
    <name evidence="3" type="ORF">GCM10009539_36060</name>
</gene>
<proteinExistence type="predicted"/>
<dbReference type="InterPro" id="IPR029063">
    <property type="entry name" value="SAM-dependent_MTases_sf"/>
</dbReference>
<accession>A0ABN0UE60</accession>
<keyword evidence="1" id="KW-0808">Transferase</keyword>
<evidence type="ECO:0000313" key="3">
    <source>
        <dbReference type="EMBL" id="GAA0247564.1"/>
    </source>
</evidence>
<organism evidence="3 4">
    <name type="scientific">Cryptosporangium japonicum</name>
    <dbReference type="NCBI Taxonomy" id="80872"/>
    <lineage>
        <taxon>Bacteria</taxon>
        <taxon>Bacillati</taxon>
        <taxon>Actinomycetota</taxon>
        <taxon>Actinomycetes</taxon>
        <taxon>Cryptosporangiales</taxon>
        <taxon>Cryptosporangiaceae</taxon>
        <taxon>Cryptosporangium</taxon>
    </lineage>
</organism>
<dbReference type="CDD" id="cd02440">
    <property type="entry name" value="AdoMet_MTases"/>
    <property type="match status" value="1"/>
</dbReference>